<comment type="caution">
    <text evidence="1">The sequence shown here is derived from an EMBL/GenBank/DDBJ whole genome shotgun (WGS) entry which is preliminary data.</text>
</comment>
<keyword evidence="2" id="KW-1185">Reference proteome</keyword>
<reference evidence="1 2" key="1">
    <citation type="journal article" date="2015" name="Stand. Genomic Sci.">
        <title>Genomic Encyclopedia of Bacterial and Archaeal Type Strains, Phase III: the genomes of soil and plant-associated and newly described type strains.</title>
        <authorList>
            <person name="Whitman W.B."/>
            <person name="Woyke T."/>
            <person name="Klenk H.P."/>
            <person name="Zhou Y."/>
            <person name="Lilburn T.G."/>
            <person name="Beck B.J."/>
            <person name="De Vos P."/>
            <person name="Vandamme P."/>
            <person name="Eisen J.A."/>
            <person name="Garrity G."/>
            <person name="Hugenholtz P."/>
            <person name="Kyrpides N.C."/>
        </authorList>
    </citation>
    <scope>NUCLEOTIDE SEQUENCE [LARGE SCALE GENOMIC DNA]</scope>
    <source>
        <strain evidence="1 2">VKM Ac-2541</strain>
    </source>
</reference>
<dbReference type="Proteomes" id="UP000295573">
    <property type="component" value="Unassembled WGS sequence"/>
</dbReference>
<proteinExistence type="predicted"/>
<dbReference type="AlphaFoldDB" id="A0A4R2IJV6"/>
<evidence type="ECO:0008006" key="3">
    <source>
        <dbReference type="Google" id="ProtNLM"/>
    </source>
</evidence>
<dbReference type="EMBL" id="SLWR01000011">
    <property type="protein sequence ID" value="TCO44108.1"/>
    <property type="molecule type" value="Genomic_DNA"/>
</dbReference>
<protein>
    <recommendedName>
        <fullName evidence="3">Nucleotidyltransferase AbiEii toxin of type IV toxin-antitoxin system</fullName>
    </recommendedName>
</protein>
<gene>
    <name evidence="1" type="ORF">EV646_111302</name>
</gene>
<evidence type="ECO:0000313" key="2">
    <source>
        <dbReference type="Proteomes" id="UP000295573"/>
    </source>
</evidence>
<organism evidence="1 2">
    <name type="scientific">Kribbella antiqua</name>
    <dbReference type="NCBI Taxonomy" id="2512217"/>
    <lineage>
        <taxon>Bacteria</taxon>
        <taxon>Bacillati</taxon>
        <taxon>Actinomycetota</taxon>
        <taxon>Actinomycetes</taxon>
        <taxon>Propionibacteriales</taxon>
        <taxon>Kribbellaceae</taxon>
        <taxon>Kribbella</taxon>
    </lineage>
</organism>
<sequence length="311" mass="33619">MLPAPFVSRRCRPFAHNVSELHEATSIGPSHIRFLLRWIWPRIADAVERSSTTGRLPGDGLVSGEAVQLVGDTMAGVVQAVESVRKLTGDLPVVVGGLAVICRLSSAHRATVDLDIVDRLRAGEPPTLELLRRTNNKYGPAGVLVTTDYGEIRVDVLEVRQAELDHPSDNSGDRLHAHSHAWASDSATEVPITVVTSRTGASVSVSTKVAEPGPLIAMKLQAVMDRGDAKAGTDLWDIVRLTLDPQCRDRALSQLLTCESQLAADIGEHVNGWFDLRRGWTLDRLAAVAGDVVSGDDVDLVRELLLGSCRR</sequence>
<evidence type="ECO:0000313" key="1">
    <source>
        <dbReference type="EMBL" id="TCO44108.1"/>
    </source>
</evidence>
<name>A0A4R2IJV6_9ACTN</name>
<accession>A0A4R2IJV6</accession>